<dbReference type="AlphaFoldDB" id="H0HQB5"/>
<proteinExistence type="predicted"/>
<organism evidence="2 3">
    <name type="scientific">Mesorhizobium alhagi CCNWXJ12-2</name>
    <dbReference type="NCBI Taxonomy" id="1107882"/>
    <lineage>
        <taxon>Bacteria</taxon>
        <taxon>Pseudomonadati</taxon>
        <taxon>Pseudomonadota</taxon>
        <taxon>Alphaproteobacteria</taxon>
        <taxon>Hyphomicrobiales</taxon>
        <taxon>Phyllobacteriaceae</taxon>
        <taxon>Allomesorhizobium</taxon>
    </lineage>
</organism>
<protein>
    <submittedName>
        <fullName evidence="2">Uncharacterized protein</fullName>
    </submittedName>
</protein>
<dbReference type="EMBL" id="AHAM01000087">
    <property type="protein sequence ID" value="EHK57087.1"/>
    <property type="molecule type" value="Genomic_DNA"/>
</dbReference>
<feature type="region of interest" description="Disordered" evidence="1">
    <location>
        <begin position="107"/>
        <end position="131"/>
    </location>
</feature>
<evidence type="ECO:0000256" key="1">
    <source>
        <dbReference type="SAM" id="MobiDB-lite"/>
    </source>
</evidence>
<reference evidence="2 3" key="1">
    <citation type="journal article" date="2012" name="J. Bacteriol.">
        <title>Draft Genome Sequence of Mesorhizobium alhagi CCNWXJ12-2T, a Novel Salt-Resistant Species Isolated from the Desert of Northwestern China.</title>
        <authorList>
            <person name="Zhou M."/>
            <person name="Chen W."/>
            <person name="Chen H."/>
            <person name="Wei G."/>
        </authorList>
    </citation>
    <scope>NUCLEOTIDE SEQUENCE [LARGE SCALE GENOMIC DNA]</scope>
    <source>
        <strain evidence="2 3">CCNWXJ12-2</strain>
    </source>
</reference>
<dbReference type="Proteomes" id="UP000003250">
    <property type="component" value="Unassembled WGS sequence"/>
</dbReference>
<feature type="compositionally biased region" description="Basic and acidic residues" evidence="1">
    <location>
        <begin position="53"/>
        <end position="62"/>
    </location>
</feature>
<keyword evidence="3" id="KW-1185">Reference proteome</keyword>
<evidence type="ECO:0000313" key="2">
    <source>
        <dbReference type="EMBL" id="EHK57087.1"/>
    </source>
</evidence>
<accession>H0HQB5</accession>
<feature type="region of interest" description="Disordered" evidence="1">
    <location>
        <begin position="28"/>
        <end position="66"/>
    </location>
</feature>
<feature type="compositionally biased region" description="Polar residues" evidence="1">
    <location>
        <begin position="29"/>
        <end position="44"/>
    </location>
</feature>
<feature type="compositionally biased region" description="Acidic residues" evidence="1">
    <location>
        <begin position="116"/>
        <end position="131"/>
    </location>
</feature>
<dbReference type="PATRIC" id="fig|1107882.3.peg.2304"/>
<gene>
    <name evidence="2" type="ORF">MAXJ12_11727</name>
</gene>
<sequence>MPIWHVGDIYGYHLVVISHSLVGRMKSIPTASQSQKQTESQSASPFPPIPRIDGSRPQDRSKTAPSACKRCLLGTVSLGNTMFPMDDDQFERYLALCKRMYERMQRDGSWPWADSQDSEDVVESEDNPENV</sequence>
<name>H0HQB5_9HYPH</name>
<evidence type="ECO:0000313" key="3">
    <source>
        <dbReference type="Proteomes" id="UP000003250"/>
    </source>
</evidence>